<dbReference type="AlphaFoldDB" id="W7TZG5"/>
<keyword evidence="2" id="KW-1185">Reference proteome</keyword>
<reference evidence="1 2" key="1">
    <citation type="journal article" date="2014" name="Mol. Plant">
        <title>Chromosome Scale Genome Assembly and Transcriptome Profiling of Nannochloropsis gaditana in Nitrogen Depletion.</title>
        <authorList>
            <person name="Corteggiani Carpinelli E."/>
            <person name="Telatin A."/>
            <person name="Vitulo N."/>
            <person name="Forcato C."/>
            <person name="D'Angelo M."/>
            <person name="Schiavon R."/>
            <person name="Vezzi A."/>
            <person name="Giacometti G.M."/>
            <person name="Morosinotto T."/>
            <person name="Valle G."/>
        </authorList>
    </citation>
    <scope>NUCLEOTIDE SEQUENCE [LARGE SCALE GENOMIC DNA]</scope>
    <source>
        <strain evidence="1 2">B-31</strain>
    </source>
</reference>
<evidence type="ECO:0000313" key="2">
    <source>
        <dbReference type="Proteomes" id="UP000019335"/>
    </source>
</evidence>
<accession>W7TZG5</accession>
<dbReference type="EMBL" id="AZIL01000830">
    <property type="protein sequence ID" value="EWM25830.1"/>
    <property type="molecule type" value="Genomic_DNA"/>
</dbReference>
<sequence>MPPHGETDVYHAHYTGLQGRFGTLQLAMMHHLPRLSMRCNSLACKGLFAPFALTFRSQGSSAFPQAASTQRCWPPPHLSHEDGKRSILDAMSEPSYPHLADRPYLRQPIPLTSPNDPANRIKYEVTLEIDEDIVEGYLAWIQEGHIQEVMALPGFVGWNISASEDSIAASRGIHGQRRVVFVEQYEVESREFLEKYFVKYAQRIRDDHSRMWEGKFAASRRILHTFGRQTDKEAELWKQRDAKNSFRLNNLRYQVDRVPRFTSEGLKVQALPSSLWETLKQFYRARRHESVEDRLDPSEISINTWVSPTLRLDLPPALASEVVGTLKPILESWCGVAELESTGISGIRTYLPGATIQEHVDMATTNVVSALINLDQDVKEPWPFEMRDHSGKLHALHMRPGEVVMYESATCAHRRSRPLPPGGYYTNLFLRFKPKGWTFTY</sequence>
<organism evidence="1 2">
    <name type="scientific">Nannochloropsis gaditana</name>
    <dbReference type="NCBI Taxonomy" id="72520"/>
    <lineage>
        <taxon>Eukaryota</taxon>
        <taxon>Sar</taxon>
        <taxon>Stramenopiles</taxon>
        <taxon>Ochrophyta</taxon>
        <taxon>Eustigmatophyceae</taxon>
        <taxon>Eustigmatales</taxon>
        <taxon>Monodopsidaceae</taxon>
        <taxon>Nannochloropsis</taxon>
    </lineage>
</organism>
<comment type="caution">
    <text evidence="1">The sequence shown here is derived from an EMBL/GenBank/DDBJ whole genome shotgun (WGS) entry which is preliminary data.</text>
</comment>
<dbReference type="InterPro" id="IPR025563">
    <property type="entry name" value="DUF4286"/>
</dbReference>
<protein>
    <submittedName>
        <fullName evidence="1">Uncharacterized protein</fullName>
    </submittedName>
</protein>
<dbReference type="Pfam" id="PF14114">
    <property type="entry name" value="DUF4286"/>
    <property type="match status" value="1"/>
</dbReference>
<gene>
    <name evidence="1" type="ORF">Naga_100021g63</name>
</gene>
<dbReference type="EMBL" id="AZIL01000830">
    <property type="protein sequence ID" value="EWM25829.1"/>
    <property type="molecule type" value="Genomic_DNA"/>
</dbReference>
<name>W7TZG5_9STRA</name>
<dbReference type="OrthoDB" id="37542at2759"/>
<dbReference type="Proteomes" id="UP000019335">
    <property type="component" value="Chromosome 10"/>
</dbReference>
<proteinExistence type="predicted"/>
<evidence type="ECO:0000313" key="1">
    <source>
        <dbReference type="EMBL" id="EWM25829.1"/>
    </source>
</evidence>